<feature type="signal peptide" evidence="1">
    <location>
        <begin position="1"/>
        <end position="29"/>
    </location>
</feature>
<feature type="chain" id="PRO_5039676065" evidence="1">
    <location>
        <begin position="30"/>
        <end position="395"/>
    </location>
</feature>
<keyword evidence="1" id="KW-0732">Signal</keyword>
<sequence>MPAPSPHRRGAAALTVALTVALTAALALAPLPGGGDAAGVAASQAAGTATGRTAVTVVVRRCRSCTIQPVRYVPSEGADPWWGPVRHLDSARQVTLHLPTARTHGLTFFVDAPWHGADDVAALAALRYRGRSPGDAVTAADARTTHRATPCWAGTDQPAARIVIRVDRFPTRTAFTGQRTHHPRAYAPRTLETWPPMARAYRGSLGAQDAYACTPPAPPEPPGARRGRRAGAVTRLVVRTRGCAACQLTLAQWTSVTRRPWRTGTRTVQHGRARFTIPTRRTHGLQIAVTAPWRGVTGDQTFAVLRYGGHPPGSTVGFRTARQQHLGSACWAGTDARRATLRLAVRRVRVYAPISDTRVPGELAWTPRQHRTWNPMREVAHGVYGSEELTVCTAP</sequence>
<proteinExistence type="predicted"/>
<evidence type="ECO:0000313" key="3">
    <source>
        <dbReference type="Proteomes" id="UP000589626"/>
    </source>
</evidence>
<dbReference type="Proteomes" id="UP000589626">
    <property type="component" value="Unassembled WGS sequence"/>
</dbReference>
<evidence type="ECO:0000313" key="2">
    <source>
        <dbReference type="EMBL" id="MBB3040663.1"/>
    </source>
</evidence>
<dbReference type="RefSeq" id="WP_183590669.1">
    <property type="nucleotide sequence ID" value="NZ_JACHWR010000001.1"/>
</dbReference>
<evidence type="ECO:0000256" key="1">
    <source>
        <dbReference type="SAM" id="SignalP"/>
    </source>
</evidence>
<accession>A0A7W4VSG7</accession>
<name>A0A7W4VSG7_9ACTN</name>
<gene>
    <name evidence="2" type="ORF">FHU40_000464</name>
</gene>
<dbReference type="AlphaFoldDB" id="A0A7W4VSG7"/>
<protein>
    <submittedName>
        <fullName evidence="2">Uncharacterized protein</fullName>
    </submittedName>
</protein>
<organism evidence="2 3">
    <name type="scientific">Nocardioides soli</name>
    <dbReference type="NCBI Taxonomy" id="1036020"/>
    <lineage>
        <taxon>Bacteria</taxon>
        <taxon>Bacillati</taxon>
        <taxon>Actinomycetota</taxon>
        <taxon>Actinomycetes</taxon>
        <taxon>Propionibacteriales</taxon>
        <taxon>Nocardioidaceae</taxon>
        <taxon>Nocardioides</taxon>
    </lineage>
</organism>
<dbReference type="EMBL" id="JACHWR010000001">
    <property type="protein sequence ID" value="MBB3040663.1"/>
    <property type="molecule type" value="Genomic_DNA"/>
</dbReference>
<reference evidence="2 3" key="1">
    <citation type="submission" date="2020-08" db="EMBL/GenBank/DDBJ databases">
        <title>Sequencing the genomes of 1000 actinobacteria strains.</title>
        <authorList>
            <person name="Klenk H.-P."/>
        </authorList>
    </citation>
    <scope>NUCLEOTIDE SEQUENCE [LARGE SCALE GENOMIC DNA]</scope>
    <source>
        <strain evidence="2 3">DSM 105498</strain>
    </source>
</reference>
<keyword evidence="3" id="KW-1185">Reference proteome</keyword>
<comment type="caution">
    <text evidence="2">The sequence shown here is derived from an EMBL/GenBank/DDBJ whole genome shotgun (WGS) entry which is preliminary data.</text>
</comment>